<organism evidence="4 5">
    <name type="scientific">Streptomyces flavalbus</name>
    <dbReference type="NCBI Taxonomy" id="2665155"/>
    <lineage>
        <taxon>Bacteria</taxon>
        <taxon>Bacillati</taxon>
        <taxon>Actinomycetota</taxon>
        <taxon>Actinomycetes</taxon>
        <taxon>Kitasatosporales</taxon>
        <taxon>Streptomycetaceae</taxon>
        <taxon>Streptomyces</taxon>
    </lineage>
</organism>
<feature type="chain" id="PRO_5045732554" evidence="2">
    <location>
        <begin position="26"/>
        <end position="225"/>
    </location>
</feature>
<dbReference type="Gene3D" id="1.20.1260.10">
    <property type="match status" value="1"/>
</dbReference>
<evidence type="ECO:0000313" key="4">
    <source>
        <dbReference type="EMBL" id="MFD0319128.1"/>
    </source>
</evidence>
<keyword evidence="2" id="KW-0732">Signal</keyword>
<keyword evidence="1" id="KW-0472">Membrane</keyword>
<dbReference type="Pfam" id="PF13628">
    <property type="entry name" value="DUF4142"/>
    <property type="match status" value="1"/>
</dbReference>
<evidence type="ECO:0000313" key="5">
    <source>
        <dbReference type="Proteomes" id="UP001597023"/>
    </source>
</evidence>
<proteinExistence type="predicted"/>
<feature type="transmembrane region" description="Helical" evidence="1">
    <location>
        <begin position="195"/>
        <end position="216"/>
    </location>
</feature>
<sequence length="225" mass="23264">MRRRLVTAGALAVALSGISAPQALAAEVSGQDETFLVKAHQGNLAEIAAGQDAGKNATTDCVREVGATLVRDHTKLDSDVRTLAEKLGVTLPGAPSAEQKKELAAVQAKAKSPAYDAAWLTAQEGAHRKTLTLLDQEIRTGQHPEVVAAARTARPVVAMHLELVRGGVCHAARHAGTIRAGEAGRLAAAEASPNGLGALTTAGGGLLAAGGIVLLLRHRRRAERR</sequence>
<evidence type="ECO:0000259" key="3">
    <source>
        <dbReference type="Pfam" id="PF13628"/>
    </source>
</evidence>
<feature type="signal peptide" evidence="2">
    <location>
        <begin position="1"/>
        <end position="25"/>
    </location>
</feature>
<keyword evidence="5" id="KW-1185">Reference proteome</keyword>
<dbReference type="PANTHER" id="PTHR38593">
    <property type="entry name" value="BLR2558 PROTEIN"/>
    <property type="match status" value="1"/>
</dbReference>
<comment type="caution">
    <text evidence="4">The sequence shown here is derived from an EMBL/GenBank/DDBJ whole genome shotgun (WGS) entry which is preliminary data.</text>
</comment>
<dbReference type="PANTHER" id="PTHR38593:SF1">
    <property type="entry name" value="BLR2558 PROTEIN"/>
    <property type="match status" value="1"/>
</dbReference>
<dbReference type="EMBL" id="JBHTEB010000001">
    <property type="protein sequence ID" value="MFD0319128.1"/>
    <property type="molecule type" value="Genomic_DNA"/>
</dbReference>
<evidence type="ECO:0000256" key="2">
    <source>
        <dbReference type="SAM" id="SignalP"/>
    </source>
</evidence>
<accession>A0ABW2WLX6</accession>
<name>A0ABW2WLX6_9ACTN</name>
<feature type="domain" description="DUF4142" evidence="3">
    <location>
        <begin position="31"/>
        <end position="164"/>
    </location>
</feature>
<gene>
    <name evidence="4" type="ORF">ACFQZ6_33925</name>
</gene>
<dbReference type="InterPro" id="IPR012347">
    <property type="entry name" value="Ferritin-like"/>
</dbReference>
<keyword evidence="1" id="KW-0812">Transmembrane</keyword>
<dbReference type="RefSeq" id="WP_381617272.1">
    <property type="nucleotide sequence ID" value="NZ_JBHTEB010000001.1"/>
</dbReference>
<protein>
    <submittedName>
        <fullName evidence="4">DUF4142 domain-containing protein</fullName>
    </submittedName>
</protein>
<reference evidence="5" key="1">
    <citation type="journal article" date="2019" name="Int. J. Syst. Evol. Microbiol.">
        <title>The Global Catalogue of Microorganisms (GCM) 10K type strain sequencing project: providing services to taxonomists for standard genome sequencing and annotation.</title>
        <authorList>
            <consortium name="The Broad Institute Genomics Platform"/>
            <consortium name="The Broad Institute Genome Sequencing Center for Infectious Disease"/>
            <person name="Wu L."/>
            <person name="Ma J."/>
        </authorList>
    </citation>
    <scope>NUCLEOTIDE SEQUENCE [LARGE SCALE GENOMIC DNA]</scope>
    <source>
        <strain evidence="5">CGMCC 4.7400</strain>
    </source>
</reference>
<dbReference type="InterPro" id="IPR025419">
    <property type="entry name" value="DUF4142"/>
</dbReference>
<dbReference type="Proteomes" id="UP001597023">
    <property type="component" value="Unassembled WGS sequence"/>
</dbReference>
<keyword evidence="1" id="KW-1133">Transmembrane helix</keyword>
<evidence type="ECO:0000256" key="1">
    <source>
        <dbReference type="SAM" id="Phobius"/>
    </source>
</evidence>